<organism evidence="1 2">
    <name type="scientific">Pseudotamlana agarivorans</name>
    <dbReference type="NCBI Taxonomy" id="481183"/>
    <lineage>
        <taxon>Bacteria</taxon>
        <taxon>Pseudomonadati</taxon>
        <taxon>Bacteroidota</taxon>
        <taxon>Flavobacteriia</taxon>
        <taxon>Flavobacteriales</taxon>
        <taxon>Flavobacteriaceae</taxon>
        <taxon>Pseudotamlana</taxon>
    </lineage>
</organism>
<dbReference type="EMBL" id="JAHKPD010000008">
    <property type="protein sequence ID" value="MBU2949723.1"/>
    <property type="molecule type" value="Genomic_DNA"/>
</dbReference>
<name>A0ACC5U5Y3_9FLAO</name>
<protein>
    <submittedName>
        <fullName evidence="1">Efflux transporter outer membrane subunit</fullName>
    </submittedName>
</protein>
<accession>A0ACC5U5Y3</accession>
<proteinExistence type="predicted"/>
<comment type="caution">
    <text evidence="1">The sequence shown here is derived from an EMBL/GenBank/DDBJ whole genome shotgun (WGS) entry which is preliminary data.</text>
</comment>
<gene>
    <name evidence="1" type="ORF">KO493_03315</name>
</gene>
<reference evidence="1" key="1">
    <citation type="submission" date="2021-05" db="EMBL/GenBank/DDBJ databases">
        <title>Draft genomes of bacteria isolated from model marine particles.</title>
        <authorList>
            <person name="Datta M.S."/>
            <person name="Schwartzman J.A."/>
            <person name="Enke T.N."/>
            <person name="Saavedra J."/>
            <person name="Cermak N."/>
            <person name="Cordero O.X."/>
        </authorList>
    </citation>
    <scope>NUCLEOTIDE SEQUENCE</scope>
    <source>
        <strain evidence="1">I2M19</strain>
    </source>
</reference>
<evidence type="ECO:0000313" key="2">
    <source>
        <dbReference type="Proteomes" id="UP001647509"/>
    </source>
</evidence>
<evidence type="ECO:0000313" key="1">
    <source>
        <dbReference type="EMBL" id="MBU2949723.1"/>
    </source>
</evidence>
<keyword evidence="2" id="KW-1185">Reference proteome</keyword>
<dbReference type="Proteomes" id="UP001647509">
    <property type="component" value="Unassembled WGS sequence"/>
</dbReference>
<sequence length="482" mass="53654">MMKIRKSQISFIVVILLCIVAFNACKVGPNFKANRNKIDSVAVYRYDSLKLATQDSVLNISWWKLFNDPVLDTLIKIGLAENKDVLIASSRIEQAAAQLGFNNADLWPKFGYSAGATRGNVIGGQATPGLATSNMFTGFGTLNWELDFWGKYRRSSEAARAELVASEYGQRTVQIGLISAIVGTHYLLLDYKWREYISRKTLELRQESENIIQARYDYGIVPEIDLNQAQIQRAIAASAVPLYQRQVAQTEHALSVLLGRSPGPIHTGVKLEDQQLPPDIPVGLPSLLMERRPDVLQAEALLHAQTANVGVAVAQRFPAINLTGLFGAVSSDVSTLNLNPAAFAIGGSLLGPLFEFGKNKRRVEIQRRKTEQVMYEYERTVITAFQEVEDALVEISTLKDQRLARQDHVNAAKNALRLSRERYDKGVTSFLELIESQRQAFDAELSLSETTQQLFNGYVKLYKALGGGWLSEQEQNDATLQN</sequence>